<dbReference type="GO" id="GO:0000428">
    <property type="term" value="C:DNA-directed RNA polymerase complex"/>
    <property type="evidence" value="ECO:0007669"/>
    <property type="project" value="UniProtKB-KW"/>
</dbReference>
<dbReference type="AlphaFoldDB" id="A0A2S4URM0"/>
<feature type="region of interest" description="Disordered" evidence="3">
    <location>
        <begin position="27"/>
        <end position="76"/>
    </location>
</feature>
<gene>
    <name evidence="4" type="ORF">PSHT_13299</name>
</gene>
<protein>
    <recommendedName>
        <fullName evidence="6">RPA43 OB domain-containing protein</fullName>
    </recommendedName>
</protein>
<feature type="compositionally biased region" description="Acidic residues" evidence="3">
    <location>
        <begin position="52"/>
        <end position="67"/>
    </location>
</feature>
<dbReference type="VEuPathDB" id="FungiDB:PSHT_13299"/>
<dbReference type="Gene3D" id="3.30.1490.120">
    <property type="entry name" value="RNA polymerase Rpb7-like, N-terminal domain"/>
    <property type="match status" value="1"/>
</dbReference>
<evidence type="ECO:0008006" key="6">
    <source>
        <dbReference type="Google" id="ProtNLM"/>
    </source>
</evidence>
<dbReference type="OrthoDB" id="10250504at2759"/>
<name>A0A2S4URM0_9BASI</name>
<accession>A0A2S4URM0</accession>
<reference evidence="5" key="2">
    <citation type="journal article" date="2018" name="BMC Genomics">
        <title>Genomic insights into host adaptation between the wheat stripe rust pathogen (Puccinia striiformis f. sp. tritici) and the barley stripe rust pathogen (Puccinia striiformis f. sp. hordei).</title>
        <authorList>
            <person name="Xia C."/>
            <person name="Wang M."/>
            <person name="Yin C."/>
            <person name="Cornejo O.E."/>
            <person name="Hulbert S.H."/>
            <person name="Chen X."/>
        </authorList>
    </citation>
    <scope>NUCLEOTIDE SEQUENCE [LARGE SCALE GENOMIC DNA]</scope>
    <source>
        <strain evidence="5">93TX-2</strain>
    </source>
</reference>
<dbReference type="Proteomes" id="UP000238274">
    <property type="component" value="Unassembled WGS sequence"/>
</dbReference>
<evidence type="ECO:0000313" key="5">
    <source>
        <dbReference type="Proteomes" id="UP000238274"/>
    </source>
</evidence>
<proteinExistence type="predicted"/>
<keyword evidence="2" id="KW-0804">Transcription</keyword>
<dbReference type="VEuPathDB" id="FungiDB:PSTT_14913"/>
<dbReference type="EMBL" id="PKSM01000261">
    <property type="protein sequence ID" value="POV99975.1"/>
    <property type="molecule type" value="Genomic_DNA"/>
</dbReference>
<dbReference type="InterPro" id="IPR036898">
    <property type="entry name" value="RNA_pol_Rpb7-like_N_sf"/>
</dbReference>
<evidence type="ECO:0000313" key="4">
    <source>
        <dbReference type="EMBL" id="POV99975.1"/>
    </source>
</evidence>
<evidence type="ECO:0000256" key="3">
    <source>
        <dbReference type="SAM" id="MobiDB-lite"/>
    </source>
</evidence>
<sequence>MRPSSSSSNQNEPTDFHHLTARFKIPLAPSFLTKPTPRNTTATKRTPLKGAEDEEKEEDEKNGEEEDNVTKEYGNSGTLEAINQSLASLLMKYIPSLGSVLVSYLEPPMFLRTIKRITSTYSSGYGWGIIDVEVKLMGWRPTIGHKLIGRPTLSSPSHLSLYPAHWKSIGELSNNNNTNKDQEPSLSDLDHKERGCWVDANGSLTIANHMISVVGSLLDDPFTIEEPVQVGAETKMQYILS</sequence>
<keyword evidence="5" id="KW-1185">Reference proteome</keyword>
<comment type="caution">
    <text evidence="4">The sequence shown here is derived from an EMBL/GenBank/DDBJ whole genome shotgun (WGS) entry which is preliminary data.</text>
</comment>
<reference evidence="5" key="3">
    <citation type="journal article" date="2018" name="Mol. Plant Microbe Interact.">
        <title>Genome sequence resources for the wheat stripe rust pathogen (Puccinia striiformis f. sp. tritici) and the barley stripe rust pathogen (Puccinia striiformis f. sp. hordei).</title>
        <authorList>
            <person name="Xia C."/>
            <person name="Wang M."/>
            <person name="Yin C."/>
            <person name="Cornejo O.E."/>
            <person name="Hulbert S.H."/>
            <person name="Chen X."/>
        </authorList>
    </citation>
    <scope>NUCLEOTIDE SEQUENCE [LARGE SCALE GENOMIC DNA]</scope>
    <source>
        <strain evidence="5">93TX-2</strain>
    </source>
</reference>
<reference evidence="4 5" key="1">
    <citation type="submission" date="2017-12" db="EMBL/GenBank/DDBJ databases">
        <title>Gene loss provides genomic basis for host adaptation in cereal stripe rust fungi.</title>
        <authorList>
            <person name="Xia C."/>
        </authorList>
    </citation>
    <scope>NUCLEOTIDE SEQUENCE [LARGE SCALE GENOMIC DNA]</scope>
    <source>
        <strain evidence="4 5">93TX-2</strain>
    </source>
</reference>
<evidence type="ECO:0000256" key="1">
    <source>
        <dbReference type="ARBA" id="ARBA00022478"/>
    </source>
</evidence>
<evidence type="ECO:0000256" key="2">
    <source>
        <dbReference type="ARBA" id="ARBA00023163"/>
    </source>
</evidence>
<organism evidence="4 5">
    <name type="scientific">Puccinia striiformis</name>
    <dbReference type="NCBI Taxonomy" id="27350"/>
    <lineage>
        <taxon>Eukaryota</taxon>
        <taxon>Fungi</taxon>
        <taxon>Dikarya</taxon>
        <taxon>Basidiomycota</taxon>
        <taxon>Pucciniomycotina</taxon>
        <taxon>Pucciniomycetes</taxon>
        <taxon>Pucciniales</taxon>
        <taxon>Pucciniaceae</taxon>
        <taxon>Puccinia</taxon>
    </lineage>
</organism>
<keyword evidence="1" id="KW-0240">DNA-directed RNA polymerase</keyword>